<accession>A0A6A6KMK9</accession>
<name>A0A6A6KMK9_HEVBR</name>
<reference evidence="3 4" key="1">
    <citation type="journal article" date="2020" name="Mol. Plant">
        <title>The Chromosome-Based Rubber Tree Genome Provides New Insights into Spurge Genome Evolution and Rubber Biosynthesis.</title>
        <authorList>
            <person name="Liu J."/>
            <person name="Shi C."/>
            <person name="Shi C.C."/>
            <person name="Li W."/>
            <person name="Zhang Q.J."/>
            <person name="Zhang Y."/>
            <person name="Li K."/>
            <person name="Lu H.F."/>
            <person name="Shi C."/>
            <person name="Zhu S.T."/>
            <person name="Xiao Z.Y."/>
            <person name="Nan H."/>
            <person name="Yue Y."/>
            <person name="Zhu X.G."/>
            <person name="Wu Y."/>
            <person name="Hong X.N."/>
            <person name="Fan G.Y."/>
            <person name="Tong Y."/>
            <person name="Zhang D."/>
            <person name="Mao C.L."/>
            <person name="Liu Y.L."/>
            <person name="Hao S.J."/>
            <person name="Liu W.Q."/>
            <person name="Lv M.Q."/>
            <person name="Zhang H.B."/>
            <person name="Liu Y."/>
            <person name="Hu-Tang G.R."/>
            <person name="Wang J.P."/>
            <person name="Wang J.H."/>
            <person name="Sun Y.H."/>
            <person name="Ni S.B."/>
            <person name="Chen W.B."/>
            <person name="Zhang X.C."/>
            <person name="Jiao Y.N."/>
            <person name="Eichler E.E."/>
            <person name="Li G.H."/>
            <person name="Liu X."/>
            <person name="Gao L.Z."/>
        </authorList>
    </citation>
    <scope>NUCLEOTIDE SEQUENCE [LARGE SCALE GENOMIC DNA]</scope>
    <source>
        <strain evidence="4">cv. GT1</strain>
        <tissue evidence="3">Leaf</tissue>
    </source>
</reference>
<proteinExistence type="predicted"/>
<dbReference type="Proteomes" id="UP000467840">
    <property type="component" value="Chromosome 8"/>
</dbReference>
<feature type="compositionally biased region" description="Basic residues" evidence="2">
    <location>
        <begin position="471"/>
        <end position="481"/>
    </location>
</feature>
<feature type="compositionally biased region" description="Polar residues" evidence="2">
    <location>
        <begin position="125"/>
        <end position="163"/>
    </location>
</feature>
<comment type="caution">
    <text evidence="3">The sequence shown here is derived from an EMBL/GenBank/DDBJ whole genome shotgun (WGS) entry which is preliminary data.</text>
</comment>
<sequence>MLEDGQVKLQSRLEQEEEAKAALLSRIQRLTKLILVSSKASQSSRFPHRPGPRRRHSFGEEELAYLPYKRRDFMLDDENIELYVSLEGNCETTDDTLREEKKSRKHGLLNWLKLRKRDSGLGTASDKSSVKSNSTPSTPQAENSNFHTESRFSNPFLTESSPSADLLSEVRPDREVPGDNFLVQETPSTSIKTIDQIDLLREQQKILSGDVALHSSALKRLSEEASRNPQKEQIHVEMKRLNGEIKVKNEQIALLEKQITDSIMVSHNKMDKLEVSQTVAELTEQLNEKSFELEVKAADNRIIQEQLNQKICECEGLQETIVCLKQQLSDVLELRNHSPLSSYSQRISELKSNHSQHQVDKEIAATKNRDEDLLQQAQATEIEELKQKVAALIESKEQLEMRNQKLADESSYAKGLASAAAVELKALSEEVSKLMNHNDRLSAELAALKNSPTQRRTNSTVRNGRRENLMKRKSKLGQHQN</sequence>
<organism evidence="3 4">
    <name type="scientific">Hevea brasiliensis</name>
    <name type="common">Para rubber tree</name>
    <name type="synonym">Siphonia brasiliensis</name>
    <dbReference type="NCBI Taxonomy" id="3981"/>
    <lineage>
        <taxon>Eukaryota</taxon>
        <taxon>Viridiplantae</taxon>
        <taxon>Streptophyta</taxon>
        <taxon>Embryophyta</taxon>
        <taxon>Tracheophyta</taxon>
        <taxon>Spermatophyta</taxon>
        <taxon>Magnoliopsida</taxon>
        <taxon>eudicotyledons</taxon>
        <taxon>Gunneridae</taxon>
        <taxon>Pentapetalae</taxon>
        <taxon>rosids</taxon>
        <taxon>fabids</taxon>
        <taxon>Malpighiales</taxon>
        <taxon>Euphorbiaceae</taxon>
        <taxon>Crotonoideae</taxon>
        <taxon>Micrandreae</taxon>
        <taxon>Hevea</taxon>
    </lineage>
</organism>
<evidence type="ECO:0000256" key="1">
    <source>
        <dbReference type="SAM" id="Coils"/>
    </source>
</evidence>
<evidence type="ECO:0000256" key="2">
    <source>
        <dbReference type="SAM" id="MobiDB-lite"/>
    </source>
</evidence>
<feature type="region of interest" description="Disordered" evidence="2">
    <location>
        <begin position="119"/>
        <end position="173"/>
    </location>
</feature>
<evidence type="ECO:0000313" key="4">
    <source>
        <dbReference type="Proteomes" id="UP000467840"/>
    </source>
</evidence>
<keyword evidence="1" id="KW-0175">Coiled coil</keyword>
<feature type="region of interest" description="Disordered" evidence="2">
    <location>
        <begin position="448"/>
        <end position="481"/>
    </location>
</feature>
<keyword evidence="4" id="KW-1185">Reference proteome</keyword>
<dbReference type="AlphaFoldDB" id="A0A6A6KMK9"/>
<feature type="coiled-coil region" evidence="1">
    <location>
        <begin position="6"/>
        <end position="33"/>
    </location>
</feature>
<dbReference type="EMBL" id="JAAGAX010000016">
    <property type="protein sequence ID" value="KAF2289525.1"/>
    <property type="molecule type" value="Genomic_DNA"/>
</dbReference>
<evidence type="ECO:0000313" key="3">
    <source>
        <dbReference type="EMBL" id="KAF2289525.1"/>
    </source>
</evidence>
<feature type="coiled-coil region" evidence="1">
    <location>
        <begin position="231"/>
        <end position="258"/>
    </location>
</feature>
<gene>
    <name evidence="3" type="ORF">GH714_036836</name>
</gene>
<feature type="compositionally biased region" description="Polar residues" evidence="2">
    <location>
        <begin position="450"/>
        <end position="462"/>
    </location>
</feature>
<protein>
    <submittedName>
        <fullName evidence="3">Uncharacterized protein</fullName>
    </submittedName>
</protein>